<evidence type="ECO:0000256" key="1">
    <source>
        <dbReference type="ARBA" id="ARBA00001974"/>
    </source>
</evidence>
<dbReference type="eggNOG" id="COG0654">
    <property type="taxonomic scope" value="Bacteria"/>
</dbReference>
<protein>
    <submittedName>
        <fullName evidence="5">Putative pentachlorophenol 4-monooxygenase PcpB</fullName>
    </submittedName>
</protein>
<dbReference type="Pfam" id="PF01494">
    <property type="entry name" value="FAD_binding_3"/>
    <property type="match status" value="1"/>
</dbReference>
<feature type="domain" description="FAD-binding" evidence="4">
    <location>
        <begin position="5"/>
        <end position="340"/>
    </location>
</feature>
<dbReference type="InterPro" id="IPR002938">
    <property type="entry name" value="FAD-bd"/>
</dbReference>
<evidence type="ECO:0000313" key="5">
    <source>
        <dbReference type="EMBL" id="AHH19231.1"/>
    </source>
</evidence>
<dbReference type="Gene3D" id="3.30.70.2450">
    <property type="match status" value="1"/>
</dbReference>
<dbReference type="Proteomes" id="UP000019150">
    <property type="component" value="Chromosome"/>
</dbReference>
<dbReference type="Gene3D" id="3.40.30.120">
    <property type="match status" value="1"/>
</dbReference>
<dbReference type="KEGG" id="nno:NONO_c44470"/>
<evidence type="ECO:0000259" key="4">
    <source>
        <dbReference type="Pfam" id="PF01494"/>
    </source>
</evidence>
<dbReference type="GO" id="GO:0016709">
    <property type="term" value="F:oxidoreductase activity, acting on paired donors, with incorporation or reduction of molecular oxygen, NAD(P)H as one donor, and incorporation of one atom of oxygen"/>
    <property type="evidence" value="ECO:0007669"/>
    <property type="project" value="UniProtKB-ARBA"/>
</dbReference>
<dbReference type="GO" id="GO:0071949">
    <property type="term" value="F:FAD binding"/>
    <property type="evidence" value="ECO:0007669"/>
    <property type="project" value="InterPro"/>
</dbReference>
<sequence length="477" mass="50790">MSPRVLIAGAGPTGLTLAIDLARRDIPVRIIDKAATPFAGSRGDGIQPRTLEVFDDLGVLDAILAAAAPLPLMRIHLDGALVTERRMSEPRDPSPSVPYPNPRMLGQSDTEGLLRKRLADFGVTVEFGTALADFTQDQHGVTATVTTAGGTETVRSDYLVGADGGASSVRRTLGIAFEGTTDESLRMLLGDVRADGLDHGFGYWFARAETPAEGIAMTPLPGGDLFQFAAPLAHDARPTRALLQEQLDRMTGRDDIVLGEPVWSTVWRPNIRLARHFRSGRVLLAGDAAHAHPPTGGQGMNTGIQDAYNLGWKLAAALDGDDGPLGTYEPERREVARQVLGLSAELLNKHVEGHEDAMERGPETHQLGISYRRAGDTAVLTAGDRAPDAPLLRADGSSLRLFDLFRGPHATLLSFGAPADVPRGSGERAYSIVAPDAPAGPDRLVAVDGHAFADYAATAGTRVLVRPDGYLAWHRQG</sequence>
<accession>W5TPQ4</accession>
<proteinExistence type="predicted"/>
<evidence type="ECO:0000256" key="2">
    <source>
        <dbReference type="ARBA" id="ARBA00022630"/>
    </source>
</evidence>
<dbReference type="InterPro" id="IPR050641">
    <property type="entry name" value="RIFMO-like"/>
</dbReference>
<keyword evidence="6" id="KW-1185">Reference proteome</keyword>
<gene>
    <name evidence="5" type="ORF">NONO_c44470</name>
</gene>
<keyword evidence="3" id="KW-0274">FAD</keyword>
<dbReference type="PRINTS" id="PR00420">
    <property type="entry name" value="RNGMNOXGNASE"/>
</dbReference>
<dbReference type="NCBIfam" id="NF004832">
    <property type="entry name" value="PRK06184.1"/>
    <property type="match status" value="1"/>
</dbReference>
<dbReference type="Pfam" id="PF21274">
    <property type="entry name" value="Rng_hyd_C"/>
    <property type="match status" value="1"/>
</dbReference>
<dbReference type="OrthoDB" id="8670884at2"/>
<dbReference type="EMBL" id="CP006850">
    <property type="protein sequence ID" value="AHH19231.1"/>
    <property type="molecule type" value="Genomic_DNA"/>
</dbReference>
<comment type="cofactor">
    <cofactor evidence="1">
        <name>FAD</name>
        <dbReference type="ChEBI" id="CHEBI:57692"/>
    </cofactor>
</comment>
<dbReference type="SUPFAM" id="SSF51905">
    <property type="entry name" value="FAD/NAD(P)-binding domain"/>
    <property type="match status" value="1"/>
</dbReference>
<dbReference type="Gene3D" id="3.50.50.60">
    <property type="entry name" value="FAD/NAD(P)-binding domain"/>
    <property type="match status" value="1"/>
</dbReference>
<evidence type="ECO:0000313" key="6">
    <source>
        <dbReference type="Proteomes" id="UP000019150"/>
    </source>
</evidence>
<keyword evidence="5" id="KW-0560">Oxidoreductase</keyword>
<reference evidence="5 6" key="1">
    <citation type="journal article" date="2014" name="Appl. Environ. Microbiol.">
        <title>Insights into the Microbial Degradation of Rubber and Gutta-Percha by Analysis of the Complete Genome of Nocardia nova SH22a.</title>
        <authorList>
            <person name="Luo Q."/>
            <person name="Hiessl S."/>
            <person name="Poehlein A."/>
            <person name="Daniel R."/>
            <person name="Steinbuchel A."/>
        </authorList>
    </citation>
    <scope>NUCLEOTIDE SEQUENCE [LARGE SCALE GENOMIC DNA]</scope>
    <source>
        <strain evidence="5">SH22a</strain>
    </source>
</reference>
<name>W5TPQ4_9NOCA</name>
<dbReference type="PANTHER" id="PTHR43004:SF19">
    <property type="entry name" value="BINDING MONOOXYGENASE, PUTATIVE (JCVI)-RELATED"/>
    <property type="match status" value="1"/>
</dbReference>
<keyword evidence="5" id="KW-0503">Monooxygenase</keyword>
<organism evidence="5 6">
    <name type="scientific">Nocardia nova SH22a</name>
    <dbReference type="NCBI Taxonomy" id="1415166"/>
    <lineage>
        <taxon>Bacteria</taxon>
        <taxon>Bacillati</taxon>
        <taxon>Actinomycetota</taxon>
        <taxon>Actinomycetes</taxon>
        <taxon>Mycobacteriales</taxon>
        <taxon>Nocardiaceae</taxon>
        <taxon>Nocardia</taxon>
    </lineage>
</organism>
<keyword evidence="2" id="KW-0285">Flavoprotein</keyword>
<evidence type="ECO:0000256" key="3">
    <source>
        <dbReference type="ARBA" id="ARBA00022827"/>
    </source>
</evidence>
<dbReference type="RefSeq" id="WP_025350639.1">
    <property type="nucleotide sequence ID" value="NZ_CP006850.1"/>
</dbReference>
<dbReference type="InterPro" id="IPR036188">
    <property type="entry name" value="FAD/NAD-bd_sf"/>
</dbReference>
<dbReference type="STRING" id="1415166.NONO_c44470"/>
<dbReference type="AlphaFoldDB" id="W5TPQ4"/>
<dbReference type="HOGENOM" id="CLU_009665_20_3_11"/>
<dbReference type="PATRIC" id="fig|1415166.3.peg.4568"/>
<dbReference type="PANTHER" id="PTHR43004">
    <property type="entry name" value="TRK SYSTEM POTASSIUM UPTAKE PROTEIN"/>
    <property type="match status" value="1"/>
</dbReference>